<keyword evidence="7 8" id="KW-0413">Isomerase</keyword>
<dbReference type="InterPro" id="IPR022896">
    <property type="entry name" value="TrioseP_Isoase_bac/euk"/>
</dbReference>
<dbReference type="Pfam" id="PF00121">
    <property type="entry name" value="TIM"/>
    <property type="match status" value="1"/>
</dbReference>
<organism evidence="10 11">
    <name type="scientific">Limnobacter thiooxidans</name>
    <dbReference type="NCBI Taxonomy" id="131080"/>
    <lineage>
        <taxon>Bacteria</taxon>
        <taxon>Pseudomonadati</taxon>
        <taxon>Pseudomonadota</taxon>
        <taxon>Betaproteobacteria</taxon>
        <taxon>Burkholderiales</taxon>
        <taxon>Burkholderiaceae</taxon>
        <taxon>Limnobacter</taxon>
    </lineage>
</organism>
<dbReference type="InterPro" id="IPR035990">
    <property type="entry name" value="TIM_sf"/>
</dbReference>
<dbReference type="FunFam" id="3.20.20.70:FF:000016">
    <property type="entry name" value="Triosephosphate isomerase"/>
    <property type="match status" value="1"/>
</dbReference>
<dbReference type="RefSeq" id="WP_130556731.1">
    <property type="nucleotide sequence ID" value="NZ_AP028947.1"/>
</dbReference>
<dbReference type="GO" id="GO:0019563">
    <property type="term" value="P:glycerol catabolic process"/>
    <property type="evidence" value="ECO:0007669"/>
    <property type="project" value="TreeGrafter"/>
</dbReference>
<dbReference type="AlphaFoldDB" id="A0AA86MD95"/>
<dbReference type="GO" id="GO:0046166">
    <property type="term" value="P:glyceraldehyde-3-phosphate biosynthetic process"/>
    <property type="evidence" value="ECO:0007669"/>
    <property type="project" value="TreeGrafter"/>
</dbReference>
<keyword evidence="5 8" id="KW-0963">Cytoplasm</keyword>
<dbReference type="Gene3D" id="3.20.20.70">
    <property type="entry name" value="Aldolase class I"/>
    <property type="match status" value="1"/>
</dbReference>
<feature type="binding site" evidence="8">
    <location>
        <begin position="17"/>
        <end position="19"/>
    </location>
    <ligand>
        <name>substrate</name>
    </ligand>
</feature>
<comment type="catalytic activity">
    <reaction evidence="8 9">
        <text>D-glyceraldehyde 3-phosphate = dihydroxyacetone phosphate</text>
        <dbReference type="Rhea" id="RHEA:18585"/>
        <dbReference type="ChEBI" id="CHEBI:57642"/>
        <dbReference type="ChEBI" id="CHEBI:59776"/>
        <dbReference type="EC" id="5.3.1.1"/>
    </reaction>
</comment>
<evidence type="ECO:0000256" key="8">
    <source>
        <dbReference type="HAMAP-Rule" id="MF_00147"/>
    </source>
</evidence>
<dbReference type="EMBL" id="AP028947">
    <property type="protein sequence ID" value="BET25736.1"/>
    <property type="molecule type" value="Genomic_DNA"/>
</dbReference>
<protein>
    <recommendedName>
        <fullName evidence="8 9">Triosephosphate isomerase</fullName>
        <shortName evidence="8">TIM</shortName>
        <shortName evidence="8">TPI</shortName>
        <ecNumber evidence="8 9">5.3.1.1</ecNumber>
    </recommendedName>
    <alternativeName>
        <fullName evidence="8">Triose-phosphate isomerase</fullName>
    </alternativeName>
</protein>
<evidence type="ECO:0000256" key="6">
    <source>
        <dbReference type="ARBA" id="ARBA00023152"/>
    </source>
</evidence>
<comment type="pathway">
    <text evidence="2">Carbohydrate metabolism; erythritol degradation.</text>
</comment>
<comment type="function">
    <text evidence="8">Involved in the gluconeogenesis. Catalyzes stereospecifically the conversion of dihydroxyacetone phosphate (DHAP) to D-glyceraldehyde-3-phosphate (G3P).</text>
</comment>
<proteinExistence type="inferred from homology"/>
<sequence length="261" mass="27544">MGNATEKQTRKKLVAGNWKMNGSFDSNEALILGFLPEVDDLVDVSVFCPFPYLAQVAKLLQEQGVAHGAQDVSSKASGAYTGEVSVDMLKEFEVTQVLVGHSERRQYHAETSVAVAEKAVAALAAGITPIVCVGETLAEREAGQVEAVIASQLDPVVEHCAKFVENGAWNLVIAYEPVWAIGTGVTASPDQAQEVHAMIRNRLQAMLGTEVAQSTRILYGGSVKPGNASEIFSKVDIDGGLIGGAALSSDDFSGIIRAARG</sequence>
<feature type="binding site" evidence="8">
    <location>
        <position position="222"/>
    </location>
    <ligand>
        <name>substrate</name>
    </ligand>
</feature>
<dbReference type="NCBIfam" id="TIGR00419">
    <property type="entry name" value="tim"/>
    <property type="match status" value="1"/>
</dbReference>
<feature type="binding site" evidence="8">
    <location>
        <position position="182"/>
    </location>
    <ligand>
        <name>substrate</name>
    </ligand>
</feature>
<evidence type="ECO:0000256" key="9">
    <source>
        <dbReference type="RuleBase" id="RU363013"/>
    </source>
</evidence>
<comment type="pathway">
    <text evidence="8 9">Carbohydrate biosynthesis; gluconeogenesis.</text>
</comment>
<dbReference type="GO" id="GO:0006096">
    <property type="term" value="P:glycolytic process"/>
    <property type="evidence" value="ECO:0007669"/>
    <property type="project" value="UniProtKB-UniRule"/>
</dbReference>
<evidence type="ECO:0000256" key="7">
    <source>
        <dbReference type="ARBA" id="ARBA00023235"/>
    </source>
</evidence>
<feature type="binding site" evidence="8">
    <location>
        <begin position="243"/>
        <end position="244"/>
    </location>
    <ligand>
        <name>substrate</name>
    </ligand>
</feature>
<comment type="pathway">
    <text evidence="1 8 9">Carbohydrate degradation; glycolysis; D-glyceraldehyde 3-phosphate from glycerone phosphate: step 1/1.</text>
</comment>
<dbReference type="PANTHER" id="PTHR21139">
    <property type="entry name" value="TRIOSEPHOSPHATE ISOMERASE"/>
    <property type="match status" value="1"/>
</dbReference>
<name>A0AA86MD95_9BURK</name>
<dbReference type="KEGG" id="lto:RGQ30_12370"/>
<evidence type="ECO:0000256" key="2">
    <source>
        <dbReference type="ARBA" id="ARBA00004939"/>
    </source>
</evidence>
<dbReference type="InterPro" id="IPR013785">
    <property type="entry name" value="Aldolase_TIM"/>
</dbReference>
<dbReference type="InterPro" id="IPR000652">
    <property type="entry name" value="Triosephosphate_isomerase"/>
</dbReference>
<dbReference type="CDD" id="cd00311">
    <property type="entry name" value="TIM"/>
    <property type="match status" value="1"/>
</dbReference>
<accession>A0AA86MD95</accession>
<feature type="active site" description="Electrophile" evidence="8">
    <location>
        <position position="101"/>
    </location>
</feature>
<gene>
    <name evidence="8 10" type="primary">tpiA</name>
    <name evidence="10" type="ORF">RGQ30_12370</name>
</gene>
<keyword evidence="11" id="KW-1185">Reference proteome</keyword>
<comment type="subcellular location">
    <subcellularLocation>
        <location evidence="8 9">Cytoplasm</location>
    </subcellularLocation>
</comment>
<dbReference type="GO" id="GO:0005829">
    <property type="term" value="C:cytosol"/>
    <property type="evidence" value="ECO:0007669"/>
    <property type="project" value="TreeGrafter"/>
</dbReference>
<evidence type="ECO:0000313" key="11">
    <source>
        <dbReference type="Proteomes" id="UP001329151"/>
    </source>
</evidence>
<keyword evidence="6 8" id="KW-0324">Glycolysis</keyword>
<evidence type="ECO:0000256" key="1">
    <source>
        <dbReference type="ARBA" id="ARBA00004680"/>
    </source>
</evidence>
<dbReference type="PROSITE" id="PS00171">
    <property type="entry name" value="TIM_1"/>
    <property type="match status" value="1"/>
</dbReference>
<evidence type="ECO:0000256" key="4">
    <source>
        <dbReference type="ARBA" id="ARBA00022432"/>
    </source>
</evidence>
<dbReference type="PANTHER" id="PTHR21139:SF42">
    <property type="entry name" value="TRIOSEPHOSPHATE ISOMERASE"/>
    <property type="match status" value="1"/>
</dbReference>
<keyword evidence="4 8" id="KW-0312">Gluconeogenesis</keyword>
<evidence type="ECO:0000256" key="3">
    <source>
        <dbReference type="ARBA" id="ARBA00007422"/>
    </source>
</evidence>
<dbReference type="GO" id="GO:0004807">
    <property type="term" value="F:triose-phosphate isomerase activity"/>
    <property type="evidence" value="ECO:0007669"/>
    <property type="project" value="UniProtKB-UniRule"/>
</dbReference>
<comment type="subunit">
    <text evidence="8 9">Homodimer.</text>
</comment>
<feature type="active site" description="Proton acceptor" evidence="8">
    <location>
        <position position="176"/>
    </location>
</feature>
<dbReference type="GO" id="GO:0006094">
    <property type="term" value="P:gluconeogenesis"/>
    <property type="evidence" value="ECO:0007669"/>
    <property type="project" value="UniProtKB-UniRule"/>
</dbReference>
<dbReference type="EC" id="5.3.1.1" evidence="8 9"/>
<dbReference type="PROSITE" id="PS51440">
    <property type="entry name" value="TIM_2"/>
    <property type="match status" value="1"/>
</dbReference>
<comment type="similarity">
    <text evidence="3 8 9">Belongs to the triosephosphate isomerase family.</text>
</comment>
<reference evidence="10 11" key="1">
    <citation type="submission" date="2023-10" db="EMBL/GenBank/DDBJ databases">
        <title>Complete Genome Sequence of Limnobacter thiooxidans CS-K2T, Isolated from freshwater lake sediments in Bavaria, Germany.</title>
        <authorList>
            <person name="Naruki M."/>
            <person name="Watanabe A."/>
            <person name="Warashina T."/>
            <person name="Morita T."/>
            <person name="Arakawa K."/>
        </authorList>
    </citation>
    <scope>NUCLEOTIDE SEQUENCE [LARGE SCALE GENOMIC DNA]</scope>
    <source>
        <strain evidence="10 11">CS-K2</strain>
    </source>
</reference>
<dbReference type="Proteomes" id="UP001329151">
    <property type="component" value="Chromosome"/>
</dbReference>
<dbReference type="SUPFAM" id="SSF51351">
    <property type="entry name" value="Triosephosphate isomerase (TIM)"/>
    <property type="match status" value="1"/>
</dbReference>
<evidence type="ECO:0000313" key="10">
    <source>
        <dbReference type="EMBL" id="BET25736.1"/>
    </source>
</evidence>
<dbReference type="HAMAP" id="MF_00147_B">
    <property type="entry name" value="TIM_B"/>
    <property type="match status" value="1"/>
</dbReference>
<evidence type="ECO:0000256" key="5">
    <source>
        <dbReference type="ARBA" id="ARBA00022490"/>
    </source>
</evidence>
<dbReference type="InterPro" id="IPR020861">
    <property type="entry name" value="Triosephosphate_isomerase_AS"/>
</dbReference>